<organism evidence="1 2">
    <name type="scientific">Prorocentrum cordatum</name>
    <dbReference type="NCBI Taxonomy" id="2364126"/>
    <lineage>
        <taxon>Eukaryota</taxon>
        <taxon>Sar</taxon>
        <taxon>Alveolata</taxon>
        <taxon>Dinophyceae</taxon>
        <taxon>Prorocentrales</taxon>
        <taxon>Prorocentraceae</taxon>
        <taxon>Prorocentrum</taxon>
    </lineage>
</organism>
<evidence type="ECO:0000313" key="2">
    <source>
        <dbReference type="Proteomes" id="UP001189429"/>
    </source>
</evidence>
<proteinExistence type="predicted"/>
<evidence type="ECO:0000313" key="1">
    <source>
        <dbReference type="EMBL" id="CAK0888357.1"/>
    </source>
</evidence>
<dbReference type="EMBL" id="CAUYUJ010019060">
    <property type="protein sequence ID" value="CAK0888357.1"/>
    <property type="molecule type" value="Genomic_DNA"/>
</dbReference>
<keyword evidence="2" id="KW-1185">Reference proteome</keyword>
<dbReference type="Proteomes" id="UP001189429">
    <property type="component" value="Unassembled WGS sequence"/>
</dbReference>
<sequence length="376" mass="40854">MPNGTLNMFDLKTSKILDEDTAAVMEANIETKFGSSIEESCQLCGLRAVTDSKFVRAIADSSIAPRMAPKWRDLERAQIEFYRACAATDTPELLDEEDVAQIARAASGPPSRVQRFAAHLQRSDLLSGMPGACRSNCPELVDQMVDLAKGDPGLSCDDGSARDDALELLGCWFDRAAPSGRGRAKLQGVCTQSKLGSIILAYVNCTTQPDLGDVRRLLQAGLGGSVSNDAIRATSPSTISLSQRHELVDVNLNGGDDDDGEDVTISSGSIRRLAPKNPFKCSMVINPPPLPGPARPNGGLEKYGQCWYLSKRGTNCRETCLLEQLVFHWFVVNSSRCQEPIIPQLKPVGDDVDKRGPWAPLEALRSVGDEHLFPRR</sequence>
<protein>
    <submittedName>
        <fullName evidence="1">Uncharacterized protein</fullName>
    </submittedName>
</protein>
<comment type="caution">
    <text evidence="1">The sequence shown here is derived from an EMBL/GenBank/DDBJ whole genome shotgun (WGS) entry which is preliminary data.</text>
</comment>
<name>A0ABN9WNW5_9DINO</name>
<reference evidence="1" key="1">
    <citation type="submission" date="2023-10" db="EMBL/GenBank/DDBJ databases">
        <authorList>
            <person name="Chen Y."/>
            <person name="Shah S."/>
            <person name="Dougan E. K."/>
            <person name="Thang M."/>
            <person name="Chan C."/>
        </authorList>
    </citation>
    <scope>NUCLEOTIDE SEQUENCE [LARGE SCALE GENOMIC DNA]</scope>
</reference>
<accession>A0ABN9WNW5</accession>
<gene>
    <name evidence="1" type="ORF">PCOR1329_LOCUS69167</name>
</gene>